<dbReference type="Gene3D" id="3.40.140.10">
    <property type="entry name" value="Cytidine Deaminase, domain 2"/>
    <property type="match status" value="1"/>
</dbReference>
<sequence length="223" mass="25183">MIDLKKLRKDHKITQKALCTLLGMSQPHLSLVENGKLRLSEQRQTLLAEHFGDLAPYQRDEAAAEKKAEKSSKGAPRKSGQDREKQRKFDRAYMRMAAVWAELSHCNRKKVGALIVKDRKIISDGYNGTPTGFENACEDENNQTKWYVLHAEANAILKIAASTQSCEGATLYVTMSPCRECSKLIHQAGIRRVVYRHGYSDTEGLDFLRSAGVEVEQLDEEKE</sequence>
<dbReference type="PROSITE" id="PS51747">
    <property type="entry name" value="CYT_DCMP_DEAMINASES_2"/>
    <property type="match status" value="1"/>
</dbReference>
<dbReference type="InterPro" id="IPR001387">
    <property type="entry name" value="Cro/C1-type_HTH"/>
</dbReference>
<reference evidence="9" key="2">
    <citation type="journal article" date="2021" name="PeerJ">
        <title>Extensive microbial diversity within the chicken gut microbiome revealed by metagenomics and culture.</title>
        <authorList>
            <person name="Gilroy R."/>
            <person name="Ravi A."/>
            <person name="Getino M."/>
            <person name="Pursley I."/>
            <person name="Horton D.L."/>
            <person name="Alikhan N.F."/>
            <person name="Baker D."/>
            <person name="Gharbi K."/>
            <person name="Hall N."/>
            <person name="Watson M."/>
            <person name="Adriaenssens E.M."/>
            <person name="Foster-Nyarko E."/>
            <person name="Jarju S."/>
            <person name="Secka A."/>
            <person name="Antonio M."/>
            <person name="Oren A."/>
            <person name="Chaudhuri R.R."/>
            <person name="La Ragione R."/>
            <person name="Hildebrand F."/>
            <person name="Pallen M.J."/>
        </authorList>
    </citation>
    <scope>NUCLEOTIDE SEQUENCE</scope>
    <source>
        <strain evidence="9">1383</strain>
    </source>
</reference>
<gene>
    <name evidence="9" type="ORF">IAC44_05160</name>
</gene>
<evidence type="ECO:0000313" key="10">
    <source>
        <dbReference type="Proteomes" id="UP000824161"/>
    </source>
</evidence>
<keyword evidence="3" id="KW-0479">Metal-binding</keyword>
<dbReference type="Pfam" id="PF00383">
    <property type="entry name" value="dCMP_cyt_deam_1"/>
    <property type="match status" value="1"/>
</dbReference>
<name>A0A9D1HBW7_9FLAO</name>
<feature type="domain" description="HTH cro/C1-type" evidence="7">
    <location>
        <begin position="4"/>
        <end position="58"/>
    </location>
</feature>
<evidence type="ECO:0000259" key="8">
    <source>
        <dbReference type="PROSITE" id="PS51747"/>
    </source>
</evidence>
<comment type="cofactor">
    <cofactor evidence="1">
        <name>Zn(2+)</name>
        <dbReference type="ChEBI" id="CHEBI:29105"/>
    </cofactor>
</comment>
<reference evidence="9" key="1">
    <citation type="submission" date="2020-10" db="EMBL/GenBank/DDBJ databases">
        <authorList>
            <person name="Gilroy R."/>
        </authorList>
    </citation>
    <scope>NUCLEOTIDE SEQUENCE</scope>
    <source>
        <strain evidence="9">1383</strain>
    </source>
</reference>
<evidence type="ECO:0000256" key="5">
    <source>
        <dbReference type="ARBA" id="ARBA00022833"/>
    </source>
</evidence>
<evidence type="ECO:0000313" key="9">
    <source>
        <dbReference type="EMBL" id="HIT98212.1"/>
    </source>
</evidence>
<proteinExistence type="inferred from homology"/>
<dbReference type="GO" id="GO:0005737">
    <property type="term" value="C:cytoplasm"/>
    <property type="evidence" value="ECO:0007669"/>
    <property type="project" value="TreeGrafter"/>
</dbReference>
<keyword evidence="5" id="KW-0862">Zinc</keyword>
<dbReference type="InterPro" id="IPR016192">
    <property type="entry name" value="APOBEC/CMP_deaminase_Zn-bd"/>
</dbReference>
<feature type="compositionally biased region" description="Basic and acidic residues" evidence="6">
    <location>
        <begin position="60"/>
        <end position="72"/>
    </location>
</feature>
<dbReference type="GO" id="GO:0003677">
    <property type="term" value="F:DNA binding"/>
    <property type="evidence" value="ECO:0007669"/>
    <property type="project" value="InterPro"/>
</dbReference>
<dbReference type="PROSITE" id="PS00903">
    <property type="entry name" value="CYT_DCMP_DEAMINASES_1"/>
    <property type="match status" value="1"/>
</dbReference>
<evidence type="ECO:0000259" key="7">
    <source>
        <dbReference type="PROSITE" id="PS50943"/>
    </source>
</evidence>
<comment type="similarity">
    <text evidence="2">Belongs to the cytidine and deoxycytidylate deaminase family.</text>
</comment>
<dbReference type="SUPFAM" id="SSF53927">
    <property type="entry name" value="Cytidine deaminase-like"/>
    <property type="match status" value="1"/>
</dbReference>
<dbReference type="PROSITE" id="PS50943">
    <property type="entry name" value="HTH_CROC1"/>
    <property type="match status" value="1"/>
</dbReference>
<dbReference type="AlphaFoldDB" id="A0A9D1HBW7"/>
<evidence type="ECO:0000256" key="3">
    <source>
        <dbReference type="ARBA" id="ARBA00022723"/>
    </source>
</evidence>
<dbReference type="InterPro" id="IPR016193">
    <property type="entry name" value="Cytidine_deaminase-like"/>
</dbReference>
<evidence type="ECO:0000256" key="1">
    <source>
        <dbReference type="ARBA" id="ARBA00001947"/>
    </source>
</evidence>
<feature type="domain" description="CMP/dCMP-type deaminase" evidence="8">
    <location>
        <begin position="88"/>
        <end position="208"/>
    </location>
</feature>
<protein>
    <submittedName>
        <fullName evidence="9">Helix-turn-helix domain-containing protein</fullName>
    </submittedName>
</protein>
<dbReference type="Pfam" id="PF01381">
    <property type="entry name" value="HTH_3"/>
    <property type="match status" value="1"/>
</dbReference>
<evidence type="ECO:0000256" key="4">
    <source>
        <dbReference type="ARBA" id="ARBA00022801"/>
    </source>
</evidence>
<dbReference type="GO" id="GO:0008270">
    <property type="term" value="F:zinc ion binding"/>
    <property type="evidence" value="ECO:0007669"/>
    <property type="project" value="InterPro"/>
</dbReference>
<dbReference type="EMBL" id="DVLY01000126">
    <property type="protein sequence ID" value="HIT98212.1"/>
    <property type="molecule type" value="Genomic_DNA"/>
</dbReference>
<dbReference type="InterPro" id="IPR035105">
    <property type="entry name" value="Deoxycytidylate_deaminase_dom"/>
</dbReference>
<dbReference type="CDD" id="cd00093">
    <property type="entry name" value="HTH_XRE"/>
    <property type="match status" value="1"/>
</dbReference>
<dbReference type="InterPro" id="IPR002125">
    <property type="entry name" value="CMP_dCMP_dom"/>
</dbReference>
<evidence type="ECO:0000256" key="6">
    <source>
        <dbReference type="SAM" id="MobiDB-lite"/>
    </source>
</evidence>
<evidence type="ECO:0000256" key="2">
    <source>
        <dbReference type="ARBA" id="ARBA00006576"/>
    </source>
</evidence>
<keyword evidence="4" id="KW-0378">Hydrolase</keyword>
<organism evidence="9 10">
    <name type="scientific">Candidatus Merdimorpha stercoravium</name>
    <dbReference type="NCBI Taxonomy" id="2840863"/>
    <lineage>
        <taxon>Bacteria</taxon>
        <taxon>Pseudomonadati</taxon>
        <taxon>Bacteroidota</taxon>
        <taxon>Flavobacteriia</taxon>
        <taxon>Flavobacteriales</taxon>
        <taxon>Candidatus Merdimorpha</taxon>
    </lineage>
</organism>
<dbReference type="SMART" id="SM00530">
    <property type="entry name" value="HTH_XRE"/>
    <property type="match status" value="1"/>
</dbReference>
<dbReference type="InterPro" id="IPR010982">
    <property type="entry name" value="Lambda_DNA-bd_dom_sf"/>
</dbReference>
<dbReference type="CDD" id="cd01286">
    <property type="entry name" value="deoxycytidylate_deaminase"/>
    <property type="match status" value="1"/>
</dbReference>
<dbReference type="GO" id="GO:0004132">
    <property type="term" value="F:dCMP deaminase activity"/>
    <property type="evidence" value="ECO:0007669"/>
    <property type="project" value="TreeGrafter"/>
</dbReference>
<dbReference type="Proteomes" id="UP000824161">
    <property type="component" value="Unassembled WGS sequence"/>
</dbReference>
<dbReference type="PANTHER" id="PTHR11086:SF18">
    <property type="entry name" value="DEOXYCYTIDYLATE DEAMINASE"/>
    <property type="match status" value="1"/>
</dbReference>
<feature type="region of interest" description="Disordered" evidence="6">
    <location>
        <begin position="60"/>
        <end position="87"/>
    </location>
</feature>
<dbReference type="Gene3D" id="1.10.260.40">
    <property type="entry name" value="lambda repressor-like DNA-binding domains"/>
    <property type="match status" value="1"/>
</dbReference>
<accession>A0A9D1HBW7</accession>
<dbReference type="InterPro" id="IPR015517">
    <property type="entry name" value="dCMP_deaminase-rel"/>
</dbReference>
<comment type="caution">
    <text evidence="9">The sequence shown here is derived from an EMBL/GenBank/DDBJ whole genome shotgun (WGS) entry which is preliminary data.</text>
</comment>
<dbReference type="PANTHER" id="PTHR11086">
    <property type="entry name" value="DEOXYCYTIDYLATE DEAMINASE-RELATED"/>
    <property type="match status" value="1"/>
</dbReference>
<dbReference type="SUPFAM" id="SSF47413">
    <property type="entry name" value="lambda repressor-like DNA-binding domains"/>
    <property type="match status" value="1"/>
</dbReference>